<gene>
    <name evidence="1" type="ORF">PGLA1383_LOCUS23530</name>
</gene>
<dbReference type="Gene3D" id="3.90.550.20">
    <property type="match status" value="1"/>
</dbReference>
<organism evidence="1 2">
    <name type="scientific">Polarella glacialis</name>
    <name type="common">Dinoflagellate</name>
    <dbReference type="NCBI Taxonomy" id="89957"/>
    <lineage>
        <taxon>Eukaryota</taxon>
        <taxon>Sar</taxon>
        <taxon>Alveolata</taxon>
        <taxon>Dinophyceae</taxon>
        <taxon>Suessiales</taxon>
        <taxon>Suessiaceae</taxon>
        <taxon>Polarella</taxon>
    </lineage>
</organism>
<dbReference type="SUPFAM" id="SSF53448">
    <property type="entry name" value="Nucleotide-diphospho-sugar transferases"/>
    <property type="match status" value="1"/>
</dbReference>
<dbReference type="GO" id="GO:0016020">
    <property type="term" value="C:membrane"/>
    <property type="evidence" value="ECO:0007669"/>
    <property type="project" value="GOC"/>
</dbReference>
<dbReference type="PANTHER" id="PTHR32385:SF15">
    <property type="entry name" value="INOSITOL PHOSPHOCERAMIDE MANNOSYLTRANSFERASE 1"/>
    <property type="match status" value="1"/>
</dbReference>
<dbReference type="InterPro" id="IPR051706">
    <property type="entry name" value="Glycosyltransferase_domain"/>
</dbReference>
<keyword evidence="2" id="KW-1185">Reference proteome</keyword>
<dbReference type="Proteomes" id="UP000654075">
    <property type="component" value="Unassembled WGS sequence"/>
</dbReference>
<proteinExistence type="predicted"/>
<protein>
    <submittedName>
        <fullName evidence="1">Uncharacterized protein</fullName>
    </submittedName>
</protein>
<comment type="caution">
    <text evidence="1">The sequence shown here is derived from an EMBL/GenBank/DDBJ whole genome shotgun (WGS) entry which is preliminary data.</text>
</comment>
<accession>A0A813EZL5</accession>
<reference evidence="1" key="1">
    <citation type="submission" date="2021-02" db="EMBL/GenBank/DDBJ databases">
        <authorList>
            <person name="Dougan E. K."/>
            <person name="Rhodes N."/>
            <person name="Thang M."/>
            <person name="Chan C."/>
        </authorList>
    </citation>
    <scope>NUCLEOTIDE SEQUENCE</scope>
</reference>
<dbReference type="AlphaFoldDB" id="A0A813EZL5"/>
<evidence type="ECO:0000313" key="1">
    <source>
        <dbReference type="EMBL" id="CAE8605414.1"/>
    </source>
</evidence>
<dbReference type="InterPro" id="IPR008441">
    <property type="entry name" value="AfumC-like_glycosyl_Trfase"/>
</dbReference>
<dbReference type="PANTHER" id="PTHR32385">
    <property type="entry name" value="MANNOSYL PHOSPHORYLINOSITOL CERAMIDE SYNTHASE"/>
    <property type="match status" value="1"/>
</dbReference>
<dbReference type="InterPro" id="IPR029044">
    <property type="entry name" value="Nucleotide-diphossugar_trans"/>
</dbReference>
<dbReference type="GO" id="GO:0051999">
    <property type="term" value="P:mannosyl-inositol phosphorylceramide biosynthetic process"/>
    <property type="evidence" value="ECO:0007669"/>
    <property type="project" value="TreeGrafter"/>
</dbReference>
<dbReference type="OrthoDB" id="420206at2759"/>
<sequence length="367" mass="41914">MLDGVKCFWRHRFKYNTSGLLPQLAAPIPKIVWTFWENLPLPPDLLPAGNHSEALPPSRQQSAQLPPAIDLCIASWRALNPNWEVRVVSPGTMYTWISKDDLPRTFHQLMIQHQSDAIRLALLEKHGGVWLDASTILLKPLDEILGPDPIARLFFTSGVSTPHHLIATAALPRVRSDNRLQQAKFHIENWFLASPEHDPFILRTLECVRSLYEQHAEEKFRQTGVFSPEELQEFMSLGLDRRFGHPAGYLSSSACMAKVLDEDASLYSWWLSNNAQRQEYHNKLPSTSAENLSTWLFNKTDPDFDKKYLSHIPKGVWKFIGSKRKIVFGHRSPMELFCEQSTFHLILTSLGMQRPDLCNTIDAPNIG</sequence>
<evidence type="ECO:0000313" key="2">
    <source>
        <dbReference type="Proteomes" id="UP000654075"/>
    </source>
</evidence>
<dbReference type="Pfam" id="PF05704">
    <property type="entry name" value="Caps_synth"/>
    <property type="match status" value="1"/>
</dbReference>
<dbReference type="GO" id="GO:0000030">
    <property type="term" value="F:mannosyltransferase activity"/>
    <property type="evidence" value="ECO:0007669"/>
    <property type="project" value="TreeGrafter"/>
</dbReference>
<dbReference type="EMBL" id="CAJNNV010017807">
    <property type="protein sequence ID" value="CAE8605414.1"/>
    <property type="molecule type" value="Genomic_DNA"/>
</dbReference>
<name>A0A813EZL5_POLGL</name>